<feature type="compositionally biased region" description="Acidic residues" evidence="1">
    <location>
        <begin position="165"/>
        <end position="183"/>
    </location>
</feature>
<keyword evidence="4" id="KW-1185">Reference proteome</keyword>
<proteinExistence type="predicted"/>
<dbReference type="Proteomes" id="UP000050865">
    <property type="component" value="Unassembled WGS sequence"/>
</dbReference>
<evidence type="ECO:0000256" key="1">
    <source>
        <dbReference type="SAM" id="MobiDB-lite"/>
    </source>
</evidence>
<keyword evidence="2" id="KW-0472">Membrane</keyword>
<comment type="caution">
    <text evidence="3">The sequence shown here is derived from an EMBL/GenBank/DDBJ whole genome shotgun (WGS) entry which is preliminary data.</text>
</comment>
<evidence type="ECO:0000256" key="2">
    <source>
        <dbReference type="SAM" id="Phobius"/>
    </source>
</evidence>
<keyword evidence="2" id="KW-1133">Transmembrane helix</keyword>
<keyword evidence="2" id="KW-0812">Transmembrane</keyword>
<reference evidence="3 4" key="1">
    <citation type="journal article" date="2015" name="Genome Announc.">
        <title>Expanding the biotechnology potential of lactobacilli through comparative genomics of 213 strains and associated genera.</title>
        <authorList>
            <person name="Sun Z."/>
            <person name="Harris H.M."/>
            <person name="McCann A."/>
            <person name="Guo C."/>
            <person name="Argimon S."/>
            <person name="Zhang W."/>
            <person name="Yang X."/>
            <person name="Jeffery I.B."/>
            <person name="Cooney J.C."/>
            <person name="Kagawa T.F."/>
            <person name="Liu W."/>
            <person name="Song Y."/>
            <person name="Salvetti E."/>
            <person name="Wrobel A."/>
            <person name="Rasinkangas P."/>
            <person name="Parkhill J."/>
            <person name="Rea M.C."/>
            <person name="O'Sullivan O."/>
            <person name="Ritari J."/>
            <person name="Douillard F.P."/>
            <person name="Paul Ross R."/>
            <person name="Yang R."/>
            <person name="Briner A.E."/>
            <person name="Felis G.E."/>
            <person name="de Vos W.M."/>
            <person name="Barrangou R."/>
            <person name="Klaenhammer T.R."/>
            <person name="Caufield P.W."/>
            <person name="Cui Y."/>
            <person name="Zhang H."/>
            <person name="O'Toole P.W."/>
        </authorList>
    </citation>
    <scope>NUCLEOTIDE SEQUENCE [LARGE SCALE GENOMIC DNA]</scope>
    <source>
        <strain evidence="3 4">DSM 22697</strain>
    </source>
</reference>
<dbReference type="PATRIC" id="fig|1423730.4.peg.1392"/>
<gene>
    <name evidence="3" type="ORF">FC75_GL001327</name>
</gene>
<evidence type="ECO:0000313" key="3">
    <source>
        <dbReference type="EMBL" id="KRN24149.1"/>
    </source>
</evidence>
<evidence type="ECO:0000313" key="4">
    <source>
        <dbReference type="Proteomes" id="UP000050865"/>
    </source>
</evidence>
<name>A0A0R2FD30_9LACO</name>
<protein>
    <submittedName>
        <fullName evidence="3">Uncharacterized protein</fullName>
    </submittedName>
</protein>
<feature type="compositionally biased region" description="Basic and acidic residues" evidence="1">
    <location>
        <begin position="184"/>
        <end position="201"/>
    </location>
</feature>
<organism evidence="3 4">
    <name type="scientific">Lacticaseibacillus camelliae DSM 22697 = JCM 13995</name>
    <dbReference type="NCBI Taxonomy" id="1423730"/>
    <lineage>
        <taxon>Bacteria</taxon>
        <taxon>Bacillati</taxon>
        <taxon>Bacillota</taxon>
        <taxon>Bacilli</taxon>
        <taxon>Lactobacillales</taxon>
        <taxon>Lactobacillaceae</taxon>
        <taxon>Lacticaseibacillus</taxon>
    </lineage>
</organism>
<feature type="compositionally biased region" description="Basic and acidic residues" evidence="1">
    <location>
        <begin position="130"/>
        <end position="159"/>
    </location>
</feature>
<feature type="region of interest" description="Disordered" evidence="1">
    <location>
        <begin position="114"/>
        <end position="203"/>
    </location>
</feature>
<dbReference type="RefSeq" id="WP_056989274.1">
    <property type="nucleotide sequence ID" value="NZ_AYZJ01000024.1"/>
</dbReference>
<sequence>MYVLLKRSRFAWPFFSKLSKTRRYSLHEAEKTIRETNRACLDSHKKLVVVISIHDQPNGDLLFRDALELGTDAPYMSNLLALVQHTFKEVLDNVSSDDAQRFIAMLQAALVAETTPGPNPESDWDPGAASEEKPESADKKSPQSETGRSEGAPEQREAAHPSPEAEPDATLEDDSNAEPEPVEEPPRREPGQPEPKVERERRARRRLAQGDIIRKHKRLLIGLAAALLALLCVFGSYRFFFSSKAAPQPSYQSLVRGEKYIQAAQVYPEKRSNIEAVVVTDGTTAQLAKFQAKYPSANGKFDLAYAQQKYLVVITASQEAAMTRVRKSKLAVAYIKTKQYEQAEILNQDLNDQDLQSLIAIGYIQTGKFDQAKQINAELKNKTIDQAIQTGETYQKAVEHYQSIANDKTKSAAERAQAKASAASFQHQLETLGE</sequence>
<accession>A0A0R2FD30</accession>
<dbReference type="STRING" id="1423730.FC75_GL001327"/>
<dbReference type="AlphaFoldDB" id="A0A0R2FD30"/>
<feature type="transmembrane region" description="Helical" evidence="2">
    <location>
        <begin position="219"/>
        <end position="240"/>
    </location>
</feature>
<dbReference type="EMBL" id="AYZJ01000024">
    <property type="protein sequence ID" value="KRN24149.1"/>
    <property type="molecule type" value="Genomic_DNA"/>
</dbReference>